<gene>
    <name evidence="1" type="ORF">AB0D95_04310</name>
</gene>
<accession>A0ABV3EJX8</accession>
<comment type="caution">
    <text evidence="1">The sequence shown here is derived from an EMBL/GenBank/DDBJ whole genome shotgun (WGS) entry which is preliminary data.</text>
</comment>
<reference evidence="1 2" key="1">
    <citation type="submission" date="2024-06" db="EMBL/GenBank/DDBJ databases">
        <title>The Natural Products Discovery Center: Release of the First 8490 Sequenced Strains for Exploring Actinobacteria Biosynthetic Diversity.</title>
        <authorList>
            <person name="Kalkreuter E."/>
            <person name="Kautsar S.A."/>
            <person name="Yang D."/>
            <person name="Bader C.D."/>
            <person name="Teijaro C.N."/>
            <person name="Fluegel L."/>
            <person name="Davis C.M."/>
            <person name="Simpson J.R."/>
            <person name="Lauterbach L."/>
            <person name="Steele A.D."/>
            <person name="Gui C."/>
            <person name="Meng S."/>
            <person name="Li G."/>
            <person name="Viehrig K."/>
            <person name="Ye F."/>
            <person name="Su P."/>
            <person name="Kiefer A.F."/>
            <person name="Nichols A."/>
            <person name="Cepeda A.J."/>
            <person name="Yan W."/>
            <person name="Fan B."/>
            <person name="Jiang Y."/>
            <person name="Adhikari A."/>
            <person name="Zheng C.-J."/>
            <person name="Schuster L."/>
            <person name="Cowan T.M."/>
            <person name="Smanski M.J."/>
            <person name="Chevrette M.G."/>
            <person name="De Carvalho L.P.S."/>
            <person name="Shen B."/>
        </authorList>
    </citation>
    <scope>NUCLEOTIDE SEQUENCE [LARGE SCALE GENOMIC DNA]</scope>
    <source>
        <strain evidence="1 2">NPDC048117</strain>
    </source>
</reference>
<dbReference type="Proteomes" id="UP001551584">
    <property type="component" value="Unassembled WGS sequence"/>
</dbReference>
<dbReference type="SUPFAM" id="SSF52833">
    <property type="entry name" value="Thioredoxin-like"/>
    <property type="match status" value="1"/>
</dbReference>
<evidence type="ECO:0000313" key="2">
    <source>
        <dbReference type="Proteomes" id="UP001551584"/>
    </source>
</evidence>
<evidence type="ECO:0000313" key="1">
    <source>
        <dbReference type="EMBL" id="MEU9576494.1"/>
    </source>
</evidence>
<dbReference type="EMBL" id="JBEZNA010000006">
    <property type="protein sequence ID" value="MEU9576494.1"/>
    <property type="molecule type" value="Genomic_DNA"/>
</dbReference>
<dbReference type="InterPro" id="IPR036249">
    <property type="entry name" value="Thioredoxin-like_sf"/>
</dbReference>
<dbReference type="CDD" id="cd02947">
    <property type="entry name" value="TRX_family"/>
    <property type="match status" value="1"/>
</dbReference>
<keyword evidence="2" id="KW-1185">Reference proteome</keyword>
<organism evidence="1 2">
    <name type="scientific">Streptomyces chilikensis</name>
    <dbReference type="NCBI Taxonomy" id="1194079"/>
    <lineage>
        <taxon>Bacteria</taxon>
        <taxon>Bacillati</taxon>
        <taxon>Actinomycetota</taxon>
        <taxon>Actinomycetes</taxon>
        <taxon>Kitasatosporales</taxon>
        <taxon>Streptomycetaceae</taxon>
        <taxon>Streptomyces</taxon>
    </lineage>
</organism>
<protein>
    <submittedName>
        <fullName evidence="1">Thiol reductase thioredoxin</fullName>
    </submittedName>
</protein>
<dbReference type="Gene3D" id="3.40.30.10">
    <property type="entry name" value="Glutaredoxin"/>
    <property type="match status" value="1"/>
</dbReference>
<dbReference type="RefSeq" id="WP_359268839.1">
    <property type="nucleotide sequence ID" value="NZ_JBEZNA010000006.1"/>
</dbReference>
<proteinExistence type="predicted"/>
<sequence>MGTAAPTAADFETTGTGNDIVFGKVDTEAEQALATAAGITSLPTPTAFREGTLVLPRPGTLPSQPLGQLITTVRGLGMDEVRASLVTRSPAAQSPVQ</sequence>
<name>A0ABV3EJX8_9ACTN</name>